<name>A0AAE8MZ15_9PEZI</name>
<protein>
    <recommendedName>
        <fullName evidence="2">F-box domain-containing protein</fullName>
    </recommendedName>
</protein>
<dbReference type="Pfam" id="PF12937">
    <property type="entry name" value="F-box-like"/>
    <property type="match status" value="1"/>
</dbReference>
<evidence type="ECO:0000256" key="1">
    <source>
        <dbReference type="SAM" id="MobiDB-lite"/>
    </source>
</evidence>
<evidence type="ECO:0000313" key="4">
    <source>
        <dbReference type="Proteomes" id="UP001187682"/>
    </source>
</evidence>
<feature type="region of interest" description="Disordered" evidence="1">
    <location>
        <begin position="72"/>
        <end position="108"/>
    </location>
</feature>
<gene>
    <name evidence="3" type="ORF">DNG_04543</name>
</gene>
<proteinExistence type="predicted"/>
<dbReference type="AlphaFoldDB" id="A0AAE8MZ15"/>
<feature type="domain" description="F-box" evidence="2">
    <location>
        <begin position="2"/>
        <end position="44"/>
    </location>
</feature>
<dbReference type="InterPro" id="IPR001810">
    <property type="entry name" value="F-box_dom"/>
</dbReference>
<accession>A0AAE8MZ15</accession>
<reference evidence="3" key="1">
    <citation type="submission" date="2018-03" db="EMBL/GenBank/DDBJ databases">
        <authorList>
            <person name="Guldener U."/>
        </authorList>
    </citation>
    <scope>NUCLEOTIDE SEQUENCE</scope>
</reference>
<dbReference type="EMBL" id="ONZQ02000005">
    <property type="protein sequence ID" value="SPO01870.1"/>
    <property type="molecule type" value="Genomic_DNA"/>
</dbReference>
<organism evidence="3 4">
    <name type="scientific">Cephalotrichum gorgonifer</name>
    <dbReference type="NCBI Taxonomy" id="2041049"/>
    <lineage>
        <taxon>Eukaryota</taxon>
        <taxon>Fungi</taxon>
        <taxon>Dikarya</taxon>
        <taxon>Ascomycota</taxon>
        <taxon>Pezizomycotina</taxon>
        <taxon>Sordariomycetes</taxon>
        <taxon>Hypocreomycetidae</taxon>
        <taxon>Microascales</taxon>
        <taxon>Microascaceae</taxon>
        <taxon>Cephalotrichum</taxon>
    </lineage>
</organism>
<dbReference type="Proteomes" id="UP001187682">
    <property type="component" value="Unassembled WGS sequence"/>
</dbReference>
<comment type="caution">
    <text evidence="3">The sequence shown here is derived from an EMBL/GenBank/DDBJ whole genome shotgun (WGS) entry which is preliminary data.</text>
</comment>
<evidence type="ECO:0000259" key="2">
    <source>
        <dbReference type="Pfam" id="PF12937"/>
    </source>
</evidence>
<sequence>MLADLPNELLQCIAASLDAERDIAALARTNQNFFRLLGPYLYRRNTEFSGSSALFWAAVNGRLETARKSIEAGASGKCRSPKAKGGRSCGGPGAPRVQPIVGRYISGP</sequence>
<keyword evidence="4" id="KW-1185">Reference proteome</keyword>
<dbReference type="CDD" id="cd09917">
    <property type="entry name" value="F-box_SF"/>
    <property type="match status" value="1"/>
</dbReference>
<evidence type="ECO:0000313" key="3">
    <source>
        <dbReference type="EMBL" id="SPO01870.1"/>
    </source>
</evidence>